<dbReference type="PRINTS" id="PR00700">
    <property type="entry name" value="PRTYPHPHTASE"/>
</dbReference>
<dbReference type="InterPro" id="IPR029021">
    <property type="entry name" value="Prot-tyrosine_phosphatase-like"/>
</dbReference>
<evidence type="ECO:0000256" key="2">
    <source>
        <dbReference type="ARBA" id="ARBA00022801"/>
    </source>
</evidence>
<dbReference type="InterPro" id="IPR036116">
    <property type="entry name" value="FN3_sf"/>
</dbReference>
<dbReference type="InterPro" id="IPR050713">
    <property type="entry name" value="RTP_Phos/Ushers"/>
</dbReference>
<feature type="signal peptide" evidence="6">
    <location>
        <begin position="1"/>
        <end position="20"/>
    </location>
</feature>
<dbReference type="InterPro" id="IPR016130">
    <property type="entry name" value="Tyr_Pase_AS"/>
</dbReference>
<feature type="domain" description="Fibronectin type-III" evidence="7">
    <location>
        <begin position="272"/>
        <end position="349"/>
    </location>
</feature>
<dbReference type="Gene3D" id="3.90.190.10">
    <property type="entry name" value="Protein tyrosine phosphatase superfamily"/>
    <property type="match status" value="1"/>
</dbReference>
<accession>A0A9N9WKI6</accession>
<feature type="transmembrane region" description="Helical" evidence="5">
    <location>
        <begin position="1148"/>
        <end position="1169"/>
    </location>
</feature>
<dbReference type="CDD" id="cd00047">
    <property type="entry name" value="PTPc"/>
    <property type="match status" value="1"/>
</dbReference>
<keyword evidence="3" id="KW-0904">Protein phosphatase</keyword>
<dbReference type="GO" id="GO:0016020">
    <property type="term" value="C:membrane"/>
    <property type="evidence" value="ECO:0007669"/>
    <property type="project" value="UniProtKB-SubCell"/>
</dbReference>
<keyword evidence="6" id="KW-0732">Signal</keyword>
<feature type="domain" description="Fibronectin type-III" evidence="7">
    <location>
        <begin position="171"/>
        <end position="263"/>
    </location>
</feature>
<evidence type="ECO:0000256" key="4">
    <source>
        <dbReference type="ARBA" id="ARBA00051722"/>
    </source>
</evidence>
<dbReference type="CDD" id="cd00063">
    <property type="entry name" value="FN3"/>
    <property type="match status" value="1"/>
</dbReference>
<evidence type="ECO:0000259" key="9">
    <source>
        <dbReference type="SMART" id="SM00404"/>
    </source>
</evidence>
<keyword evidence="2" id="KW-0378">Hydrolase</keyword>
<dbReference type="PANTHER" id="PTHR46957:SF3">
    <property type="entry name" value="CYTOKINE RECEPTOR"/>
    <property type="match status" value="1"/>
</dbReference>
<protein>
    <recommendedName>
        <fullName evidence="1">protein-tyrosine-phosphatase</fullName>
        <ecNumber evidence="1">3.1.3.48</ecNumber>
    </recommendedName>
</protein>
<gene>
    <name evidence="10" type="ORF">CHIRRI_LOCUS2028</name>
</gene>
<keyword evidence="5" id="KW-0812">Transmembrane</keyword>
<evidence type="ECO:0000313" key="10">
    <source>
        <dbReference type="EMBL" id="CAG9799053.1"/>
    </source>
</evidence>
<name>A0A9N9WKI6_9DIPT</name>
<evidence type="ECO:0000256" key="1">
    <source>
        <dbReference type="ARBA" id="ARBA00013064"/>
    </source>
</evidence>
<feature type="domain" description="Protein-tyrosine phosphatase catalytic" evidence="9">
    <location>
        <begin position="1362"/>
        <end position="1463"/>
    </location>
</feature>
<dbReference type="SMART" id="SM00404">
    <property type="entry name" value="PTPc_motif"/>
    <property type="match status" value="1"/>
</dbReference>
<feature type="domain" description="Fibronectin type-III" evidence="7">
    <location>
        <begin position="557"/>
        <end position="765"/>
    </location>
</feature>
<proteinExistence type="predicted"/>
<feature type="domain" description="Fibronectin type-III" evidence="7">
    <location>
        <begin position="780"/>
        <end position="876"/>
    </location>
</feature>
<keyword evidence="5" id="KW-0472">Membrane</keyword>
<feature type="domain" description="Tyrosine-protein phosphatase" evidence="8">
    <location>
        <begin position="1210"/>
        <end position="1466"/>
    </location>
</feature>
<dbReference type="Pfam" id="PF00041">
    <property type="entry name" value="fn3"/>
    <property type="match status" value="1"/>
</dbReference>
<dbReference type="PROSITE" id="PS00383">
    <property type="entry name" value="TYR_PHOSPHATASE_1"/>
    <property type="match status" value="1"/>
</dbReference>
<dbReference type="InterPro" id="IPR003961">
    <property type="entry name" value="FN3_dom"/>
</dbReference>
<evidence type="ECO:0000256" key="3">
    <source>
        <dbReference type="ARBA" id="ARBA00022912"/>
    </source>
</evidence>
<dbReference type="GO" id="GO:0004725">
    <property type="term" value="F:protein tyrosine phosphatase activity"/>
    <property type="evidence" value="ECO:0007669"/>
    <property type="project" value="UniProtKB-EC"/>
</dbReference>
<dbReference type="InterPro" id="IPR013783">
    <property type="entry name" value="Ig-like_fold"/>
</dbReference>
<comment type="catalytic activity">
    <reaction evidence="4">
        <text>O-phospho-L-tyrosyl-[protein] + H2O = L-tyrosyl-[protein] + phosphate</text>
        <dbReference type="Rhea" id="RHEA:10684"/>
        <dbReference type="Rhea" id="RHEA-COMP:10136"/>
        <dbReference type="Rhea" id="RHEA-COMP:20101"/>
        <dbReference type="ChEBI" id="CHEBI:15377"/>
        <dbReference type="ChEBI" id="CHEBI:43474"/>
        <dbReference type="ChEBI" id="CHEBI:46858"/>
        <dbReference type="ChEBI" id="CHEBI:61978"/>
        <dbReference type="EC" id="3.1.3.48"/>
    </reaction>
</comment>
<keyword evidence="11" id="KW-1185">Reference proteome</keyword>
<dbReference type="EC" id="3.1.3.48" evidence="1"/>
<dbReference type="Gene3D" id="2.60.40.10">
    <property type="entry name" value="Immunoglobulins"/>
    <property type="match status" value="4"/>
</dbReference>
<evidence type="ECO:0000259" key="7">
    <source>
        <dbReference type="SMART" id="SM00060"/>
    </source>
</evidence>
<dbReference type="FunFam" id="3.90.190.10:FF:000102">
    <property type="entry name" value="Receptor-type tyrosine-protein phosphatase"/>
    <property type="match status" value="1"/>
</dbReference>
<feature type="chain" id="PRO_5040293044" description="protein-tyrosine-phosphatase" evidence="6">
    <location>
        <begin position="21"/>
        <end position="1517"/>
    </location>
</feature>
<evidence type="ECO:0000259" key="8">
    <source>
        <dbReference type="SMART" id="SM00194"/>
    </source>
</evidence>
<dbReference type="SUPFAM" id="SSF52799">
    <property type="entry name" value="(Phosphotyrosine protein) phosphatases II"/>
    <property type="match status" value="1"/>
</dbReference>
<dbReference type="InterPro" id="IPR003595">
    <property type="entry name" value="Tyr_Pase_cat"/>
</dbReference>
<dbReference type="Pfam" id="PF00102">
    <property type="entry name" value="Y_phosphatase"/>
    <property type="match status" value="1"/>
</dbReference>
<dbReference type="InterPro" id="IPR000242">
    <property type="entry name" value="PTP_cat"/>
</dbReference>
<reference evidence="10" key="2">
    <citation type="submission" date="2022-10" db="EMBL/GenBank/DDBJ databases">
        <authorList>
            <consortium name="ENA_rothamsted_submissions"/>
            <consortium name="culmorum"/>
            <person name="King R."/>
        </authorList>
    </citation>
    <scope>NUCLEOTIDE SEQUENCE</scope>
</reference>
<dbReference type="OrthoDB" id="5854685at2759"/>
<dbReference type="SMART" id="SM00194">
    <property type="entry name" value="PTPc"/>
    <property type="match status" value="1"/>
</dbReference>
<evidence type="ECO:0000313" key="11">
    <source>
        <dbReference type="Proteomes" id="UP001153620"/>
    </source>
</evidence>
<dbReference type="SMART" id="SM00060">
    <property type="entry name" value="FN3"/>
    <property type="match status" value="4"/>
</dbReference>
<reference evidence="10" key="1">
    <citation type="submission" date="2022-01" db="EMBL/GenBank/DDBJ databases">
        <authorList>
            <person name="King R."/>
        </authorList>
    </citation>
    <scope>NUCLEOTIDE SEQUENCE</scope>
</reference>
<dbReference type="Proteomes" id="UP001153620">
    <property type="component" value="Chromosome 1"/>
</dbReference>
<evidence type="ECO:0000256" key="5">
    <source>
        <dbReference type="SAM" id="Phobius"/>
    </source>
</evidence>
<sequence>MRRKLLLVTLIIVIARNIKCASVDVCSNHIDGKCDYKSSTDLQGKSSPEITVINRSTESFKSAESDALKETTINVSELNTKKLYNEVSSPSLTVDKSENKSDKTSEFFTKLNLTDKDSEIYSSTVFSTTITHKQKDVLETITEEATETMFTEETTTPISQDSTIQTTTTDENPIMNECKLNNTSHEISDLNELTVSWELNDSSSCNSSTVNLILINQNCLELSCNEEKRIEADRLNFTFLKNLTPCISYSYQIQIVNSSDLISMKISEILKYQKPKEPALINITDTTVTLKVILNDPESECKDIFYEVECKSNESGSISKNSTTDIVLIENLEPRQNFSCSARVKHGETDWSQYSEASIFTTNATDCNLRNATYEIKDETNNLTIFWETNGSEMCDTAIVSITLTNKNCIVNCNQLFEVKADNLKYNFLESLTPCATYFYEIQIINSTTPSKFNKTFDAYKKYAEIKNLTITDEEEIENSSKTLNMVITWEYENNECKENFEVLARGQNNNYQSTIQGYTNTFKNLQACEEFNVTIYIKDNQNIITSAIHTMKRIIPSEIRNLLLSQEDDKTSINVAWMAPEYGAKCIDRYMIYVKNDFEYEFIRNTTSNVYLLSDVYACVNYTIMVSISTSEIDDENSETTLFSTTSTIKTTTFSVSISPAIEYISESSINSSIKTEPRQFVQTQNLQLNKQTDKSLSFTVVPSNDPKNKCPIVKYYVECTSTETGNKTESASNTSNIVEVDKLEPFHNYSCKASIENENQVKSIWSYNTTFMTKEGVPNAPNVEIAQGTVTSTSFTIKWKEPTSPKGIIKQYHVYIRFEKFKYDNPSYCTESVTGENKTILVENLVHLSYTFKTGLPSSSYTVHIRASNQAFDGDFSSSKSETTKAGPSDILEEFNVHHNEIRLYEAYNKTIFIDFNYPCRANGEIQEFVVEFKSSKNTFNKTIPYDKNEKEDAKYNFNLKIDELEPDIFYTIYGYANEKSGIKGKEYIYRDFKLNAGIPELNEDIEVTSESTTTSIYISISDNLFDSNVGKITHARIFILQWNCTDMSYKQGFNHQDDQHKNIFWEEAMSKKCIPEYDTGITLFNDRDKKQVEGIGTESYCEPNSRCNGRLQPGTIYGVTFKLYTETGYANTAYFKIATNKEVPIVAISIIILSILCLVFLIGFYISCRRTQELRKSALDSPYDRKDISVQNFLAYHIVMSKSDNEKIKEEYKAIQYFSENLDRTFIASRANEKLNRYSNICPYDSTRVVLNDDEFENDYINASYINGYYYPKEYIAAQGPKPDTVLDFWRMILQHRIESIVMLTSLVENNKVKCHEYFPRLNGHLKSANITITCAKEQNFPSYIKRVLIVEKNDMKLSVNHYYFCKWPDHECPSNALDLIEFVKVIRNERQKSGETFVVHCSAGVGRTGTFIAVDIMMQRIKKEAKINIFDLVKQLRSQRMKMVQGEEQYSFLYKAALELINMSRRTNVLQNLRDTVLKFIDELEIPESLKRRDNHTNELANVTKKDEKETVL</sequence>
<dbReference type="EMBL" id="OU895877">
    <property type="protein sequence ID" value="CAG9799053.1"/>
    <property type="molecule type" value="Genomic_DNA"/>
</dbReference>
<dbReference type="SUPFAM" id="SSF49265">
    <property type="entry name" value="Fibronectin type III"/>
    <property type="match status" value="3"/>
</dbReference>
<keyword evidence="5" id="KW-1133">Transmembrane helix</keyword>
<dbReference type="PANTHER" id="PTHR46957">
    <property type="entry name" value="CYTOKINE RECEPTOR"/>
    <property type="match status" value="1"/>
</dbReference>
<evidence type="ECO:0000256" key="6">
    <source>
        <dbReference type="SAM" id="SignalP"/>
    </source>
</evidence>
<organism evidence="10 11">
    <name type="scientific">Chironomus riparius</name>
    <dbReference type="NCBI Taxonomy" id="315576"/>
    <lineage>
        <taxon>Eukaryota</taxon>
        <taxon>Metazoa</taxon>
        <taxon>Ecdysozoa</taxon>
        <taxon>Arthropoda</taxon>
        <taxon>Hexapoda</taxon>
        <taxon>Insecta</taxon>
        <taxon>Pterygota</taxon>
        <taxon>Neoptera</taxon>
        <taxon>Endopterygota</taxon>
        <taxon>Diptera</taxon>
        <taxon>Nematocera</taxon>
        <taxon>Chironomoidea</taxon>
        <taxon>Chironomidae</taxon>
        <taxon>Chironominae</taxon>
        <taxon>Chironomus</taxon>
    </lineage>
</organism>